<dbReference type="EMBL" id="GL379873">
    <property type="protein sequence ID" value="EGT58847.1"/>
    <property type="molecule type" value="Genomic_DNA"/>
</dbReference>
<organism evidence="6">
    <name type="scientific">Caenorhabditis brenneri</name>
    <name type="common">Nematode worm</name>
    <dbReference type="NCBI Taxonomy" id="135651"/>
    <lineage>
        <taxon>Eukaryota</taxon>
        <taxon>Metazoa</taxon>
        <taxon>Ecdysozoa</taxon>
        <taxon>Nematoda</taxon>
        <taxon>Chromadorea</taxon>
        <taxon>Rhabditida</taxon>
        <taxon>Rhabditina</taxon>
        <taxon>Rhabditomorpha</taxon>
        <taxon>Rhabditoidea</taxon>
        <taxon>Rhabditidae</taxon>
        <taxon>Peloderinae</taxon>
        <taxon>Caenorhabditis</taxon>
    </lineage>
</organism>
<keyword evidence="3" id="KW-0675">Receptor</keyword>
<dbReference type="PANTHER" id="PTHR45680:SF18">
    <property type="entry name" value="NUCLEAR HORMONE RECEPTOR FAMILY-RELATED"/>
    <property type="match status" value="1"/>
</dbReference>
<dbReference type="PANTHER" id="PTHR45680">
    <property type="entry name" value="NUCLEAR HORMONE RECEPTOR FAMILY"/>
    <property type="match status" value="1"/>
</dbReference>
<gene>
    <name evidence="5" type="ORF">CAEBREN_05300</name>
</gene>
<dbReference type="InParanoid" id="G0NEN2"/>
<keyword evidence="6" id="KW-1185">Reference proteome</keyword>
<dbReference type="STRING" id="135651.G0NEN2"/>
<dbReference type="Pfam" id="PF00104">
    <property type="entry name" value="Hormone_recep"/>
    <property type="match status" value="1"/>
</dbReference>
<evidence type="ECO:0000256" key="3">
    <source>
        <dbReference type="ARBA" id="ARBA00023170"/>
    </source>
</evidence>
<dbReference type="InterPro" id="IPR051152">
    <property type="entry name" value="C.elegans_Orphan_NR"/>
</dbReference>
<sequence>MRLGSETPIFAKNTLNKLAIGLKIVREKASMNTGQMEVVRKIGKKEAMGFIEKDFLAVARWLTYFDDFQRLPQRMQMLLLKSIWHVWIRLDKLSLTAASRQNKKCHQNEMLLGNNSAFDTKSVEMDITWMTKYPKEKLKFFFDEPHDWVDAGAITPLIQLQPSDIELTYMLCQLCLQYAGKRHQGEILQVTEKFQEVLANDLHDYYTNELKMARYSGRLNQMLKINNMIQQDIREKRVKNELAKVFPIYCVEFSHPEMFEDLS</sequence>
<dbReference type="PROSITE" id="PS51843">
    <property type="entry name" value="NR_LBD"/>
    <property type="match status" value="1"/>
</dbReference>
<keyword evidence="1" id="KW-0805">Transcription regulation</keyword>
<evidence type="ECO:0000256" key="2">
    <source>
        <dbReference type="ARBA" id="ARBA00023163"/>
    </source>
</evidence>
<dbReference type="SUPFAM" id="SSF48508">
    <property type="entry name" value="Nuclear receptor ligand-binding domain"/>
    <property type="match status" value="1"/>
</dbReference>
<accession>G0NEN2</accession>
<feature type="domain" description="NR LBD" evidence="4">
    <location>
        <begin position="1"/>
        <end position="262"/>
    </location>
</feature>
<dbReference type="AlphaFoldDB" id="G0NEN2"/>
<keyword evidence="2" id="KW-0804">Transcription</keyword>
<name>G0NEN2_CAEBE</name>
<dbReference type="eggNOG" id="KOG3575">
    <property type="taxonomic scope" value="Eukaryota"/>
</dbReference>
<evidence type="ECO:0000313" key="6">
    <source>
        <dbReference type="Proteomes" id="UP000008068"/>
    </source>
</evidence>
<dbReference type="InterPro" id="IPR035500">
    <property type="entry name" value="NHR-like_dom_sf"/>
</dbReference>
<dbReference type="Proteomes" id="UP000008068">
    <property type="component" value="Unassembled WGS sequence"/>
</dbReference>
<protein>
    <recommendedName>
        <fullName evidence="4">NR LBD domain-containing protein</fullName>
    </recommendedName>
</protein>
<reference evidence="6" key="1">
    <citation type="submission" date="2011-07" db="EMBL/GenBank/DDBJ databases">
        <authorList>
            <consortium name="Caenorhabditis brenneri Sequencing and Analysis Consortium"/>
            <person name="Wilson R.K."/>
        </authorList>
    </citation>
    <scope>NUCLEOTIDE SEQUENCE [LARGE SCALE GENOMIC DNA]</scope>
    <source>
        <strain evidence="6">PB2801</strain>
    </source>
</reference>
<dbReference type="InterPro" id="IPR000536">
    <property type="entry name" value="Nucl_hrmn_rcpt_lig-bd"/>
</dbReference>
<proteinExistence type="predicted"/>
<evidence type="ECO:0000259" key="4">
    <source>
        <dbReference type="PROSITE" id="PS51843"/>
    </source>
</evidence>
<dbReference type="Gene3D" id="1.10.565.10">
    <property type="entry name" value="Retinoid X Receptor"/>
    <property type="match status" value="1"/>
</dbReference>
<evidence type="ECO:0000313" key="5">
    <source>
        <dbReference type="EMBL" id="EGT58847.1"/>
    </source>
</evidence>
<dbReference type="SMART" id="SM00430">
    <property type="entry name" value="HOLI"/>
    <property type="match status" value="1"/>
</dbReference>
<evidence type="ECO:0000256" key="1">
    <source>
        <dbReference type="ARBA" id="ARBA00023015"/>
    </source>
</evidence>
<dbReference type="HOGENOM" id="CLU_007368_7_1_1"/>
<dbReference type="OrthoDB" id="5813357at2759"/>